<keyword evidence="1" id="KW-0812">Transmembrane</keyword>
<proteinExistence type="predicted"/>
<dbReference type="Pfam" id="PF07963">
    <property type="entry name" value="N_methyl"/>
    <property type="match status" value="1"/>
</dbReference>
<evidence type="ECO:0000256" key="1">
    <source>
        <dbReference type="SAM" id="Phobius"/>
    </source>
</evidence>
<evidence type="ECO:0008006" key="4">
    <source>
        <dbReference type="Google" id="ProtNLM"/>
    </source>
</evidence>
<evidence type="ECO:0000313" key="2">
    <source>
        <dbReference type="EMBL" id="OGI86847.1"/>
    </source>
</evidence>
<comment type="caution">
    <text evidence="2">The sequence shown here is derived from an EMBL/GenBank/DDBJ whole genome shotgun (WGS) entry which is preliminary data.</text>
</comment>
<feature type="transmembrane region" description="Helical" evidence="1">
    <location>
        <begin position="20"/>
        <end position="45"/>
    </location>
</feature>
<reference evidence="2 3" key="1">
    <citation type="journal article" date="2016" name="Nat. Commun.">
        <title>Thousands of microbial genomes shed light on interconnected biogeochemical processes in an aquifer system.</title>
        <authorList>
            <person name="Anantharaman K."/>
            <person name="Brown C.T."/>
            <person name="Hug L.A."/>
            <person name="Sharon I."/>
            <person name="Castelle C.J."/>
            <person name="Probst A.J."/>
            <person name="Thomas B.C."/>
            <person name="Singh A."/>
            <person name="Wilkins M.J."/>
            <person name="Karaoz U."/>
            <person name="Brodie E.L."/>
            <person name="Williams K.H."/>
            <person name="Hubbard S.S."/>
            <person name="Banfield J.F."/>
        </authorList>
    </citation>
    <scope>NUCLEOTIDE SEQUENCE [LARGE SCALE GENOMIC DNA]</scope>
</reference>
<accession>A0A1F6WY76</accession>
<evidence type="ECO:0000313" key="3">
    <source>
        <dbReference type="Proteomes" id="UP000177001"/>
    </source>
</evidence>
<protein>
    <recommendedName>
        <fullName evidence="4">Type II secretion system protein J</fullName>
    </recommendedName>
</protein>
<dbReference type="EMBL" id="MFUR01000009">
    <property type="protein sequence ID" value="OGI86847.1"/>
    <property type="molecule type" value="Genomic_DNA"/>
</dbReference>
<dbReference type="Proteomes" id="UP000177001">
    <property type="component" value="Unassembled WGS sequence"/>
</dbReference>
<sequence length="193" mass="21734">MKFFKFISPWRDKKIRAFTLVETLVAISIFSISVVAVMSVLASGISYTNYAKKKMIASFLAQEGIEYMRNMRDTYILYTETTGNNWDKFKIQFNSCNDPSLGNACGFTKPLPFDVSTCPSLKGCILYIDDGSYRSYPNSSTVSIDSGFVREIWMTVIPTIPAGYQVKIFSKVEWTQGSGAKSVTFSENLFNLE</sequence>
<gene>
    <name evidence="2" type="ORF">A3A91_03155</name>
</gene>
<keyword evidence="1" id="KW-1133">Transmembrane helix</keyword>
<name>A0A1F6WY76_9BACT</name>
<keyword evidence="1" id="KW-0472">Membrane</keyword>
<dbReference type="AlphaFoldDB" id="A0A1F6WY76"/>
<dbReference type="InterPro" id="IPR012902">
    <property type="entry name" value="N_methyl_site"/>
</dbReference>
<organism evidence="2 3">
    <name type="scientific">Candidatus Nomurabacteria bacterium RIFCSPLOWO2_01_FULL_36_16</name>
    <dbReference type="NCBI Taxonomy" id="1801767"/>
    <lineage>
        <taxon>Bacteria</taxon>
        <taxon>Candidatus Nomuraibacteriota</taxon>
    </lineage>
</organism>